<dbReference type="InterPro" id="IPR036249">
    <property type="entry name" value="Thioredoxin-like_sf"/>
</dbReference>
<dbReference type="Pfam" id="PF00085">
    <property type="entry name" value="Thioredoxin"/>
    <property type="match status" value="1"/>
</dbReference>
<dbReference type="SUPFAM" id="SSF52833">
    <property type="entry name" value="Thioredoxin-like"/>
    <property type="match status" value="1"/>
</dbReference>
<name>A0A1B2DVB6_9BACL</name>
<evidence type="ECO:0000259" key="1">
    <source>
        <dbReference type="Pfam" id="PF00085"/>
    </source>
</evidence>
<feature type="domain" description="Thioredoxin" evidence="1">
    <location>
        <begin position="25"/>
        <end position="86"/>
    </location>
</feature>
<dbReference type="Proteomes" id="UP000189059">
    <property type="component" value="Unassembled WGS sequence"/>
</dbReference>
<reference evidence="3 4" key="2">
    <citation type="submission" date="2016-12" db="EMBL/GenBank/DDBJ databases">
        <title>Genome sequencing and description of Paenibacillus sp. nov. from high altitude lake in the Indian Trans- Himalayas.</title>
        <authorList>
            <person name="Kiran S."/>
            <person name="Swarnkar M.K."/>
            <person name="Rana A."/>
            <person name="Tewari R."/>
            <person name="Gulati A."/>
        </authorList>
    </citation>
    <scope>NUCLEOTIDE SEQUENCE [LARGE SCALE GENOMIC DNA]</scope>
    <source>
        <strain evidence="3 4">IHBB 9951</strain>
    </source>
</reference>
<dbReference type="RefSeq" id="WP_077565571.1">
    <property type="nucleotide sequence ID" value="NZ_CP016809.1"/>
</dbReference>
<dbReference type="AlphaFoldDB" id="A0A1B2DVB6"/>
<gene>
    <name evidence="3" type="ORF">BBD40_03385</name>
    <name evidence="2" type="ORF">BBD41_02985</name>
</gene>
<protein>
    <submittedName>
        <fullName evidence="2">Thiol reductase thioredoxin</fullName>
    </submittedName>
</protein>
<sequence length="115" mass="13046">MKAVTERELLDRLEWLERLAGRKMEGEPVVVFFHTPLCGTCAAARKMIQIVEHIMPEVEILEADVNFLPTVVNRYRIRSVPALMTAGSTPGKEPEVLYRMGSVEDMLNFVRSVKS</sequence>
<dbReference type="EMBL" id="CP016809">
    <property type="protein sequence ID" value="ANY71627.1"/>
    <property type="molecule type" value="Genomic_DNA"/>
</dbReference>
<keyword evidence="4" id="KW-1185">Reference proteome</keyword>
<dbReference type="OrthoDB" id="5784238at2"/>
<evidence type="ECO:0000313" key="4">
    <source>
        <dbReference type="Proteomes" id="UP000189059"/>
    </source>
</evidence>
<evidence type="ECO:0000313" key="2">
    <source>
        <dbReference type="EMBL" id="ANY71627.1"/>
    </source>
</evidence>
<evidence type="ECO:0000313" key="3">
    <source>
        <dbReference type="EMBL" id="OOC61015.1"/>
    </source>
</evidence>
<organism evidence="2">
    <name type="scientific">Paenibacillus ihbetae</name>
    <dbReference type="NCBI Taxonomy" id="1870820"/>
    <lineage>
        <taxon>Bacteria</taxon>
        <taxon>Bacillati</taxon>
        <taxon>Bacillota</taxon>
        <taxon>Bacilli</taxon>
        <taxon>Bacillales</taxon>
        <taxon>Paenibacillaceae</taxon>
        <taxon>Paenibacillus</taxon>
    </lineage>
</organism>
<accession>A0A1B2DVB6</accession>
<dbReference type="Gene3D" id="3.40.30.10">
    <property type="entry name" value="Glutaredoxin"/>
    <property type="match status" value="1"/>
</dbReference>
<dbReference type="CDD" id="cd02947">
    <property type="entry name" value="TRX_family"/>
    <property type="match status" value="1"/>
</dbReference>
<reference evidence="2" key="1">
    <citation type="submission" date="2016-08" db="EMBL/GenBank/DDBJ databases">
        <title>Complete Genome Seqeunce of Paenibacillus sp. nov. IHBB 9852 from high altitute lake of Indian trans-Himalayas.</title>
        <authorList>
            <person name="Kiran S."/>
            <person name="Swarnkar M.K."/>
            <person name="Rana A."/>
            <person name="Tewari R."/>
            <person name="Gulati A."/>
        </authorList>
    </citation>
    <scope>NUCLEOTIDE SEQUENCE [LARGE SCALE GENOMIC DNA]</scope>
    <source>
        <strain evidence="2">IHBB 9852</strain>
    </source>
</reference>
<dbReference type="EMBL" id="MRVI01000001">
    <property type="protein sequence ID" value="OOC61015.1"/>
    <property type="molecule type" value="Genomic_DNA"/>
</dbReference>
<dbReference type="InterPro" id="IPR013766">
    <property type="entry name" value="Thioredoxin_domain"/>
</dbReference>
<proteinExistence type="predicted"/>
<dbReference type="KEGG" id="pib:BBD41_02985"/>